<accession>A0A8C4Q9A4</accession>
<name>A0A8C4Q9A4_EPTBU</name>
<reference evidence="1" key="2">
    <citation type="submission" date="2025-09" db="UniProtKB">
        <authorList>
            <consortium name="Ensembl"/>
        </authorList>
    </citation>
    <scope>IDENTIFICATION</scope>
</reference>
<dbReference type="Gene3D" id="1.25.40.10">
    <property type="entry name" value="Tetratricopeptide repeat domain"/>
    <property type="match status" value="1"/>
</dbReference>
<evidence type="ECO:0000313" key="2">
    <source>
        <dbReference type="Proteomes" id="UP000694388"/>
    </source>
</evidence>
<evidence type="ECO:0000313" key="1">
    <source>
        <dbReference type="Ensembl" id="ENSEBUP00000011923.1"/>
    </source>
</evidence>
<sequence length="247" mass="27303">MSTSKFSQLRLELDSLRSRLNEDVTDSSSDEPGNLRVRQGDKFVAVHEDAAERVKPSFDTASLLVTADPACEFSSHQWLVYLSKACALWEKDGRPALHFAQLCGLYKKALNSVPEPTRSSSSDCAQLCVDYIRLKAFHDPAQASVLFSSACETFKQFAFVHVAAAQFALSKGNRFTPCVCTHTACKVELFASFHQLAHVRLCGGDVSYPETRICICVNLITQCLKPAKVSKDFHSTFHPSVGCNFNL</sequence>
<reference evidence="1" key="1">
    <citation type="submission" date="2025-08" db="UniProtKB">
        <authorList>
            <consortium name="Ensembl"/>
        </authorList>
    </citation>
    <scope>IDENTIFICATION</scope>
</reference>
<dbReference type="Ensembl" id="ENSEBUT00000012499.1">
    <property type="protein sequence ID" value="ENSEBUP00000011923.1"/>
    <property type="gene ID" value="ENSEBUG00000007624.1"/>
</dbReference>
<dbReference type="AlphaFoldDB" id="A0A8C4Q9A4"/>
<protein>
    <submittedName>
        <fullName evidence="1">Uncharacterized protein</fullName>
    </submittedName>
</protein>
<dbReference type="Proteomes" id="UP000694388">
    <property type="component" value="Unplaced"/>
</dbReference>
<dbReference type="InterPro" id="IPR011990">
    <property type="entry name" value="TPR-like_helical_dom_sf"/>
</dbReference>
<organism evidence="1 2">
    <name type="scientific">Eptatretus burgeri</name>
    <name type="common">Inshore hagfish</name>
    <dbReference type="NCBI Taxonomy" id="7764"/>
    <lineage>
        <taxon>Eukaryota</taxon>
        <taxon>Metazoa</taxon>
        <taxon>Chordata</taxon>
        <taxon>Craniata</taxon>
        <taxon>Vertebrata</taxon>
        <taxon>Cyclostomata</taxon>
        <taxon>Myxini</taxon>
        <taxon>Myxiniformes</taxon>
        <taxon>Myxinidae</taxon>
        <taxon>Eptatretinae</taxon>
        <taxon>Eptatretus</taxon>
    </lineage>
</organism>
<proteinExistence type="predicted"/>
<keyword evidence="2" id="KW-1185">Reference proteome</keyword>